<protein>
    <submittedName>
        <fullName evidence="3">DnaA regulatory inactivator Hda</fullName>
    </submittedName>
</protein>
<feature type="domain" description="Chromosomal replication initiator protein DnaA ATPAse" evidence="1">
    <location>
        <begin position="15"/>
        <end position="157"/>
    </location>
</feature>
<dbReference type="Pfam" id="PF00308">
    <property type="entry name" value="Bac_DnaA"/>
    <property type="match status" value="1"/>
</dbReference>
<dbReference type="PANTHER" id="PTHR30050">
    <property type="entry name" value="CHROMOSOMAL REPLICATION INITIATOR PROTEIN DNAA"/>
    <property type="match status" value="1"/>
</dbReference>
<gene>
    <name evidence="3" type="primary">hda</name>
    <name evidence="3" type="ORF">CKO13_00800</name>
</gene>
<proteinExistence type="predicted"/>
<evidence type="ECO:0000313" key="4">
    <source>
        <dbReference type="Proteomes" id="UP000738126"/>
    </source>
</evidence>
<name>A0ABS1E3A2_9GAMM</name>
<dbReference type="NCBIfam" id="TIGR03420">
    <property type="entry name" value="DnaA_homol_Hda"/>
    <property type="match status" value="1"/>
</dbReference>
<accession>A0ABS1E3A2</accession>
<dbReference type="Proteomes" id="UP000738126">
    <property type="component" value="Unassembled WGS sequence"/>
</dbReference>
<dbReference type="InterPro" id="IPR055199">
    <property type="entry name" value="Hda_lid"/>
</dbReference>
<dbReference type="Pfam" id="PF22688">
    <property type="entry name" value="Hda_lid"/>
    <property type="match status" value="1"/>
</dbReference>
<dbReference type="InterPro" id="IPR027417">
    <property type="entry name" value="P-loop_NTPase"/>
</dbReference>
<dbReference type="Gene3D" id="3.40.50.300">
    <property type="entry name" value="P-loop containing nucleotide triphosphate hydrolases"/>
    <property type="match status" value="1"/>
</dbReference>
<dbReference type="InterPro" id="IPR017788">
    <property type="entry name" value="Hda"/>
</dbReference>
<dbReference type="RefSeq" id="WP_200255881.1">
    <property type="nucleotide sequence ID" value="NZ_NRSH01000004.1"/>
</dbReference>
<sequence>MQLPLNIRWNAAADLERFVAGENAEAARLVAQLAEGERPAPALLLHGPAGIGKSHLLQGACRSVTGRGGLAVYLPFEQLLEHGPAMLEGLERAELLALDELDALAGYEDWQDAVFYLFNRAYESGCALLLAARQPPAQLPLALPDLRSRLSWGVVVEMLPPGEATCLEILHQRAGERGLELPAATARYLIRRVPRQLPGLLELFDELDRASLAAGRRLTVPFVREILSARLSPGGDTPSQT</sequence>
<organism evidence="3 4">
    <name type="scientific">Halorhodospira neutriphila</name>
    <dbReference type="NCBI Taxonomy" id="168379"/>
    <lineage>
        <taxon>Bacteria</taxon>
        <taxon>Pseudomonadati</taxon>
        <taxon>Pseudomonadota</taxon>
        <taxon>Gammaproteobacteria</taxon>
        <taxon>Chromatiales</taxon>
        <taxon>Ectothiorhodospiraceae</taxon>
        <taxon>Halorhodospira</taxon>
    </lineage>
</organism>
<comment type="caution">
    <text evidence="3">The sequence shown here is derived from an EMBL/GenBank/DDBJ whole genome shotgun (WGS) entry which is preliminary data.</text>
</comment>
<evidence type="ECO:0000259" key="1">
    <source>
        <dbReference type="Pfam" id="PF00308"/>
    </source>
</evidence>
<dbReference type="SUPFAM" id="SSF52540">
    <property type="entry name" value="P-loop containing nucleoside triphosphate hydrolases"/>
    <property type="match status" value="1"/>
</dbReference>
<dbReference type="Gene3D" id="1.10.8.60">
    <property type="match status" value="1"/>
</dbReference>
<dbReference type="InterPro" id="IPR013317">
    <property type="entry name" value="DnaA_dom"/>
</dbReference>
<evidence type="ECO:0000313" key="3">
    <source>
        <dbReference type="EMBL" id="MBK1725587.1"/>
    </source>
</evidence>
<dbReference type="PANTHER" id="PTHR30050:SF5">
    <property type="entry name" value="DNAA REGULATORY INACTIVATOR HDA"/>
    <property type="match status" value="1"/>
</dbReference>
<evidence type="ECO:0000259" key="2">
    <source>
        <dbReference type="Pfam" id="PF22688"/>
    </source>
</evidence>
<dbReference type="EMBL" id="NRSH01000004">
    <property type="protein sequence ID" value="MBK1725587.1"/>
    <property type="molecule type" value="Genomic_DNA"/>
</dbReference>
<keyword evidence="4" id="KW-1185">Reference proteome</keyword>
<feature type="domain" description="Hda lid" evidence="2">
    <location>
        <begin position="166"/>
        <end position="227"/>
    </location>
</feature>
<reference evidence="3 4" key="1">
    <citation type="journal article" date="2020" name="Microorganisms">
        <title>Osmotic Adaptation and Compatible Solute Biosynthesis of Phototrophic Bacteria as Revealed from Genome Analyses.</title>
        <authorList>
            <person name="Imhoff J.F."/>
            <person name="Rahn T."/>
            <person name="Kunzel S."/>
            <person name="Keller A."/>
            <person name="Neulinger S.C."/>
        </authorList>
    </citation>
    <scope>NUCLEOTIDE SEQUENCE [LARGE SCALE GENOMIC DNA]</scope>
    <source>
        <strain evidence="3 4">DSM 15116</strain>
    </source>
</reference>